<sequence length="59" mass="6743">MRLKALFFLLMLVMASGCRASEAQTPEKLGPLYLLYVRVHFLMEKSGMTPRLQLMIIGK</sequence>
<protein>
    <recommendedName>
        <fullName evidence="3">Lipoprotein</fullName>
    </recommendedName>
</protein>
<dbReference type="RefSeq" id="WP_114260205.1">
    <property type="nucleotide sequence ID" value="NZ_UFAQ01000021.1"/>
</dbReference>
<evidence type="ECO:0008006" key="3">
    <source>
        <dbReference type="Google" id="ProtNLM"/>
    </source>
</evidence>
<reference evidence="2" key="1">
    <citation type="submission" date="2019-10" db="EMBL/GenBank/DDBJ databases">
        <title>Molecular typing, antibiotic resistance determination and virulence profiling for 36 multidrug-resistant clinical Klebsiella pneumoniae isolates using second- and third-generation sequencing.</title>
        <authorList>
            <person name="Shelenkov A."/>
            <person name="Mikhaylova Y."/>
            <person name="Yanushevich Y."/>
            <person name="Samoilov A."/>
            <person name="Petrova L."/>
            <person name="Fomina V."/>
            <person name="Gusarov V."/>
            <person name="Zamyatin M."/>
            <person name="Shagin D."/>
        </authorList>
    </citation>
    <scope>NUCLEOTIDE SEQUENCE [LARGE SCALE GENOMIC DNA]</scope>
    <source>
        <strain evidence="2">CriePir115</strain>
    </source>
</reference>
<organism evidence="2">
    <name type="scientific">Klebsiella pneumoniae</name>
    <dbReference type="NCBI Taxonomy" id="573"/>
    <lineage>
        <taxon>Bacteria</taxon>
        <taxon>Pseudomonadati</taxon>
        <taxon>Pseudomonadota</taxon>
        <taxon>Gammaproteobacteria</taxon>
        <taxon>Enterobacterales</taxon>
        <taxon>Enterobacteriaceae</taxon>
        <taxon>Klebsiella/Raoultella group</taxon>
        <taxon>Klebsiella</taxon>
        <taxon>Klebsiella pneumoniae complex</taxon>
    </lineage>
</organism>
<gene>
    <name evidence="2" type="ORF">GJJ18_25030</name>
</gene>
<keyword evidence="1" id="KW-0732">Signal</keyword>
<feature type="chain" id="PRO_5039931561" description="Lipoprotein" evidence="1">
    <location>
        <begin position="21"/>
        <end position="59"/>
    </location>
</feature>
<name>A0A9J6S602_KLEPN</name>
<accession>A0A9J6S602</accession>
<proteinExistence type="predicted"/>
<evidence type="ECO:0000313" key="2">
    <source>
        <dbReference type="EMBL" id="MRL38670.1"/>
    </source>
</evidence>
<dbReference type="EMBL" id="WJWF01000040">
    <property type="protein sequence ID" value="MRL38670.1"/>
    <property type="molecule type" value="Genomic_DNA"/>
</dbReference>
<evidence type="ECO:0000256" key="1">
    <source>
        <dbReference type="SAM" id="SignalP"/>
    </source>
</evidence>
<feature type="signal peptide" evidence="1">
    <location>
        <begin position="1"/>
        <end position="20"/>
    </location>
</feature>
<dbReference type="PROSITE" id="PS51257">
    <property type="entry name" value="PROKAR_LIPOPROTEIN"/>
    <property type="match status" value="1"/>
</dbReference>
<comment type="caution">
    <text evidence="2">The sequence shown here is derived from an EMBL/GenBank/DDBJ whole genome shotgun (WGS) entry which is preliminary data.</text>
</comment>
<dbReference type="AlphaFoldDB" id="A0A9J6S602"/>